<accession>A0A4U0UBF2</accession>
<sequence length="141" mass="16278">MASTIFGSLFRRASPAPANPIHFRYTAETNPFRAKRHWPPDFSKLSQKHQFRLERRFRRRTKLKWARPTWMKVTKLTQWGSILFVCVYGTLFLDMGEGETAFDGVRRWYAEQLGSIQASREFEGGSRSGGGAGAMEKKQET</sequence>
<evidence type="ECO:0000313" key="2">
    <source>
        <dbReference type="EMBL" id="TKA32781.1"/>
    </source>
</evidence>
<protein>
    <submittedName>
        <fullName evidence="2">Uncharacterized protein</fullName>
    </submittedName>
</protein>
<proteinExistence type="predicted"/>
<reference evidence="2 3" key="1">
    <citation type="submission" date="2017-03" db="EMBL/GenBank/DDBJ databases">
        <title>Genomes of endolithic fungi from Antarctica.</title>
        <authorList>
            <person name="Coleine C."/>
            <person name="Masonjones S."/>
            <person name="Stajich J.E."/>
        </authorList>
    </citation>
    <scope>NUCLEOTIDE SEQUENCE [LARGE SCALE GENOMIC DNA]</scope>
    <source>
        <strain evidence="2 3">CCFEE 6315</strain>
    </source>
</reference>
<dbReference type="AlphaFoldDB" id="A0A4U0UBF2"/>
<name>A0A4U0UBF2_9PEZI</name>
<dbReference type="Proteomes" id="UP000308549">
    <property type="component" value="Unassembled WGS sequence"/>
</dbReference>
<evidence type="ECO:0000313" key="3">
    <source>
        <dbReference type="Proteomes" id="UP000308549"/>
    </source>
</evidence>
<dbReference type="EMBL" id="NAJL01000004">
    <property type="protein sequence ID" value="TKA32781.1"/>
    <property type="molecule type" value="Genomic_DNA"/>
</dbReference>
<evidence type="ECO:0000256" key="1">
    <source>
        <dbReference type="SAM" id="MobiDB-lite"/>
    </source>
</evidence>
<feature type="region of interest" description="Disordered" evidence="1">
    <location>
        <begin position="120"/>
        <end position="141"/>
    </location>
</feature>
<organism evidence="2 3">
    <name type="scientific">Salinomyces thailandicus</name>
    <dbReference type="NCBI Taxonomy" id="706561"/>
    <lineage>
        <taxon>Eukaryota</taxon>
        <taxon>Fungi</taxon>
        <taxon>Dikarya</taxon>
        <taxon>Ascomycota</taxon>
        <taxon>Pezizomycotina</taxon>
        <taxon>Dothideomycetes</taxon>
        <taxon>Dothideomycetidae</taxon>
        <taxon>Mycosphaerellales</taxon>
        <taxon>Teratosphaeriaceae</taxon>
        <taxon>Salinomyces</taxon>
    </lineage>
</organism>
<dbReference type="OrthoDB" id="5278907at2759"/>
<comment type="caution">
    <text evidence="2">The sequence shown here is derived from an EMBL/GenBank/DDBJ whole genome shotgun (WGS) entry which is preliminary data.</text>
</comment>
<keyword evidence="3" id="KW-1185">Reference proteome</keyword>
<gene>
    <name evidence="2" type="ORF">B0A50_01006</name>
</gene>